<reference evidence="13 14" key="1">
    <citation type="submission" date="2018-07" db="EMBL/GenBank/DDBJ databases">
        <title>The complete nuclear genome of the prasinophyte Chloropicon primus (CCMP1205).</title>
        <authorList>
            <person name="Pombert J.-F."/>
            <person name="Otis C."/>
            <person name="Turmel M."/>
            <person name="Lemieux C."/>
        </authorList>
    </citation>
    <scope>NUCLEOTIDE SEQUENCE [LARGE SCALE GENOMIC DNA]</scope>
    <source>
        <strain evidence="13 14">CCMP1205</strain>
    </source>
</reference>
<evidence type="ECO:0000256" key="6">
    <source>
        <dbReference type="ARBA" id="ARBA00022842"/>
    </source>
</evidence>
<evidence type="ECO:0000256" key="5">
    <source>
        <dbReference type="ARBA" id="ARBA00022801"/>
    </source>
</evidence>
<dbReference type="AlphaFoldDB" id="A0A5B8MQA3"/>
<dbReference type="EC" id="3.1.3.7" evidence="3"/>
<evidence type="ECO:0000256" key="4">
    <source>
        <dbReference type="ARBA" id="ARBA00022723"/>
    </source>
</evidence>
<dbReference type="InterPro" id="IPR000760">
    <property type="entry name" value="Inositol_monophosphatase-like"/>
</dbReference>
<evidence type="ECO:0000256" key="1">
    <source>
        <dbReference type="ARBA" id="ARBA00001946"/>
    </source>
</evidence>
<accession>A0A5B8MQA3</accession>
<keyword evidence="4 10" id="KW-0479">Metal-binding</keyword>
<comment type="similarity">
    <text evidence="2">Belongs to the inositol monophosphatase superfamily.</text>
</comment>
<evidence type="ECO:0000256" key="8">
    <source>
        <dbReference type="ARBA" id="ARBA00044479"/>
    </source>
</evidence>
<dbReference type="PANTHER" id="PTHR43200:SF6">
    <property type="entry name" value="3'(2'),5'-BISPHOSPHATE NUCLEOTIDASE"/>
    <property type="match status" value="1"/>
</dbReference>
<keyword evidence="14" id="KW-1185">Reference proteome</keyword>
<comment type="catalytic activity">
    <reaction evidence="9">
        <text>3'-phosphoadenylyl sulfate + H2O = adenosine 5'-phosphosulfate + phosphate</text>
        <dbReference type="Rhea" id="RHEA:77639"/>
        <dbReference type="ChEBI" id="CHEBI:15377"/>
        <dbReference type="ChEBI" id="CHEBI:43474"/>
        <dbReference type="ChEBI" id="CHEBI:58243"/>
        <dbReference type="ChEBI" id="CHEBI:58339"/>
        <dbReference type="EC" id="3.1.3.7"/>
    </reaction>
    <physiologicalReaction direction="left-to-right" evidence="9">
        <dbReference type="Rhea" id="RHEA:77640"/>
    </physiologicalReaction>
</comment>
<dbReference type="STRING" id="1764295.A0A5B8MQA3"/>
<dbReference type="Proteomes" id="UP000316726">
    <property type="component" value="Chromosome 5"/>
</dbReference>
<sequence>MVNQTQVRLRKKGTASMAVASKNATRGFAGGRYEADLRVACEAVRLASKLCRASQLQLKENENTNQTKADKLSSPVTVADLGAQAIVSWALQNLEGEARTAARGDSFSLVAEEDSDFLRSEEGSDLRRRVVDLVNTTLASTDLPALTEQEVLSAIDEGRSEGGSDRRHWVLDPIDGTRGFVGNRQYAIALALLDDGEPVLGVLGCPNLSLETEDLDARSARGSSPSSSSSEAAEDQSGYLFLAEKERGAFAVGISSSEDENPAVQRIKVDEVAAEEAVYMESVESKHSDHAFARRVAENSGITAQSLKLDSQVKYGVIASGKASAFMRFPDLDYKEWIWDHAAGAIIMEEAGGVVTDAAGKKLDFSKGRTLNNGNGIVAAPPKLHKKLIDSIRALKN</sequence>
<dbReference type="GO" id="GO:0008441">
    <property type="term" value="F:3'(2'),5'-bisphosphate nucleotidase activity"/>
    <property type="evidence" value="ECO:0007669"/>
    <property type="project" value="UniProtKB-EC"/>
</dbReference>
<evidence type="ECO:0000313" key="13">
    <source>
        <dbReference type="EMBL" id="QDZ21482.1"/>
    </source>
</evidence>
<feature type="binding site" evidence="10">
    <location>
        <position position="172"/>
    </location>
    <ligand>
        <name>Mg(2+)</name>
        <dbReference type="ChEBI" id="CHEBI:18420"/>
        <label>1</label>
        <note>catalytic</note>
    </ligand>
</feature>
<dbReference type="OrthoDB" id="411145at2759"/>
<dbReference type="GO" id="GO:0046872">
    <property type="term" value="F:metal ion binding"/>
    <property type="evidence" value="ECO:0007669"/>
    <property type="project" value="UniProtKB-KW"/>
</dbReference>
<dbReference type="EMBL" id="CP031038">
    <property type="protein sequence ID" value="QDZ21482.1"/>
    <property type="molecule type" value="Genomic_DNA"/>
</dbReference>
<dbReference type="InterPro" id="IPR006239">
    <property type="entry name" value="DPNP"/>
</dbReference>
<dbReference type="PANTHER" id="PTHR43200">
    <property type="entry name" value="PHOSPHATASE"/>
    <property type="match status" value="1"/>
</dbReference>
<name>A0A5B8MQA3_9CHLO</name>
<dbReference type="InterPro" id="IPR051090">
    <property type="entry name" value="Inositol_monoP_superfamily"/>
</dbReference>
<feature type="binding site" evidence="10">
    <location>
        <position position="174"/>
    </location>
    <ligand>
        <name>Mg(2+)</name>
        <dbReference type="ChEBI" id="CHEBI:18420"/>
        <label>1</label>
        <note>catalytic</note>
    </ligand>
</feature>
<evidence type="ECO:0000256" key="3">
    <source>
        <dbReference type="ARBA" id="ARBA00012633"/>
    </source>
</evidence>
<evidence type="ECO:0000256" key="11">
    <source>
        <dbReference type="SAM" id="MobiDB-lite"/>
    </source>
</evidence>
<dbReference type="Pfam" id="PF00459">
    <property type="entry name" value="Inositol_P"/>
    <property type="match status" value="1"/>
</dbReference>
<feature type="binding site" evidence="10">
    <location>
        <position position="175"/>
    </location>
    <ligand>
        <name>Mg(2+)</name>
        <dbReference type="ChEBI" id="CHEBI:18420"/>
        <label>1</label>
        <note>catalytic</note>
    </ligand>
</feature>
<reference evidence="12" key="2">
    <citation type="submission" date="2021-01" db="EMBL/GenBank/DDBJ databases">
        <authorList>
            <person name="Corre E."/>
            <person name="Pelletier E."/>
            <person name="Niang G."/>
            <person name="Scheremetjew M."/>
            <person name="Finn R."/>
            <person name="Kale V."/>
            <person name="Holt S."/>
            <person name="Cochrane G."/>
            <person name="Meng A."/>
            <person name="Brown T."/>
            <person name="Cohen L."/>
        </authorList>
    </citation>
    <scope>NUCLEOTIDE SEQUENCE</scope>
    <source>
        <strain evidence="12">CCMP1205</strain>
    </source>
</reference>
<feature type="binding site" evidence="10">
    <location>
        <position position="112"/>
    </location>
    <ligand>
        <name>Mg(2+)</name>
        <dbReference type="ChEBI" id="CHEBI:18420"/>
        <label>1</label>
        <note>catalytic</note>
    </ligand>
</feature>
<comment type="catalytic activity">
    <reaction evidence="7">
        <text>adenosine 2',5'-bisphosphate + H2O = AMP + phosphate</text>
        <dbReference type="Rhea" id="RHEA:77643"/>
        <dbReference type="ChEBI" id="CHEBI:15377"/>
        <dbReference type="ChEBI" id="CHEBI:43474"/>
        <dbReference type="ChEBI" id="CHEBI:194156"/>
        <dbReference type="ChEBI" id="CHEBI:456215"/>
        <dbReference type="EC" id="3.1.3.7"/>
    </reaction>
    <physiologicalReaction direction="left-to-right" evidence="7">
        <dbReference type="Rhea" id="RHEA:77644"/>
    </physiologicalReaction>
</comment>
<feature type="binding site" evidence="10">
    <location>
        <position position="340"/>
    </location>
    <ligand>
        <name>Mg(2+)</name>
        <dbReference type="ChEBI" id="CHEBI:18420"/>
        <label>1</label>
        <note>catalytic</note>
    </ligand>
</feature>
<evidence type="ECO:0000313" key="14">
    <source>
        <dbReference type="Proteomes" id="UP000316726"/>
    </source>
</evidence>
<evidence type="ECO:0000256" key="2">
    <source>
        <dbReference type="ARBA" id="ARBA00009759"/>
    </source>
</evidence>
<evidence type="ECO:0000256" key="9">
    <source>
        <dbReference type="ARBA" id="ARBA00044484"/>
    </source>
</evidence>
<dbReference type="FunFam" id="3.40.190.80:FF:000003">
    <property type="entry name" value="PAP-specific phosphatase HAL2-like"/>
    <property type="match status" value="1"/>
</dbReference>
<dbReference type="Gene3D" id="3.40.190.80">
    <property type="match status" value="1"/>
</dbReference>
<comment type="catalytic activity">
    <reaction evidence="8">
        <text>adenosine 3',5'-bisphosphate + H2O = AMP + phosphate</text>
        <dbReference type="Rhea" id="RHEA:10040"/>
        <dbReference type="ChEBI" id="CHEBI:15377"/>
        <dbReference type="ChEBI" id="CHEBI:43474"/>
        <dbReference type="ChEBI" id="CHEBI:58343"/>
        <dbReference type="ChEBI" id="CHEBI:456215"/>
        <dbReference type="EC" id="3.1.3.7"/>
    </reaction>
    <physiologicalReaction direction="left-to-right" evidence="8">
        <dbReference type="Rhea" id="RHEA:10041"/>
    </physiologicalReaction>
</comment>
<protein>
    <recommendedName>
        <fullName evidence="3">3'(2'),5'-bisphosphate nucleotidase</fullName>
        <ecNumber evidence="3">3.1.3.7</ecNumber>
    </recommendedName>
</protein>
<dbReference type="Gene3D" id="3.30.540.10">
    <property type="entry name" value="Fructose-1,6-Bisphosphatase, subunit A, domain 1"/>
    <property type="match status" value="1"/>
</dbReference>
<dbReference type="GO" id="GO:0000103">
    <property type="term" value="P:sulfate assimilation"/>
    <property type="evidence" value="ECO:0007669"/>
    <property type="project" value="TreeGrafter"/>
</dbReference>
<evidence type="ECO:0000313" key="12">
    <source>
        <dbReference type="EMBL" id="CAD9717926.1"/>
    </source>
</evidence>
<dbReference type="EMBL" id="HBHL01010171">
    <property type="protein sequence ID" value="CAD9717926.1"/>
    <property type="molecule type" value="Transcribed_RNA"/>
</dbReference>
<feature type="compositionally biased region" description="Low complexity" evidence="11">
    <location>
        <begin position="220"/>
        <end position="235"/>
    </location>
</feature>
<keyword evidence="6 10" id="KW-0460">Magnesium</keyword>
<evidence type="ECO:0000256" key="10">
    <source>
        <dbReference type="PIRSR" id="PIRSR600760-2"/>
    </source>
</evidence>
<dbReference type="NCBIfam" id="TIGR01330">
    <property type="entry name" value="bisphos_HAL2"/>
    <property type="match status" value="1"/>
</dbReference>
<gene>
    <name evidence="13" type="ORF">A3770_05p40000</name>
    <name evidence="12" type="ORF">CPRI1469_LOCUS6791</name>
</gene>
<organism evidence="13 14">
    <name type="scientific">Chloropicon primus</name>
    <dbReference type="NCBI Taxonomy" id="1764295"/>
    <lineage>
        <taxon>Eukaryota</taxon>
        <taxon>Viridiplantae</taxon>
        <taxon>Chlorophyta</taxon>
        <taxon>Chloropicophyceae</taxon>
        <taxon>Chloropicales</taxon>
        <taxon>Chloropicaceae</taxon>
        <taxon>Chloropicon</taxon>
    </lineage>
</organism>
<feature type="region of interest" description="Disordered" evidence="11">
    <location>
        <begin position="216"/>
        <end position="235"/>
    </location>
</feature>
<proteinExistence type="inferred from homology"/>
<dbReference type="CDD" id="cd01517">
    <property type="entry name" value="PAP_phosphatase"/>
    <property type="match status" value="1"/>
</dbReference>
<comment type="cofactor">
    <cofactor evidence="1 10">
        <name>Mg(2+)</name>
        <dbReference type="ChEBI" id="CHEBI:18420"/>
    </cofactor>
</comment>
<evidence type="ECO:0000256" key="7">
    <source>
        <dbReference type="ARBA" id="ARBA00044466"/>
    </source>
</evidence>
<keyword evidence="5" id="KW-0378">Hydrolase</keyword>
<dbReference type="SUPFAM" id="SSF56655">
    <property type="entry name" value="Carbohydrate phosphatase"/>
    <property type="match status" value="1"/>
</dbReference>